<evidence type="ECO:0000256" key="6">
    <source>
        <dbReference type="ARBA" id="ARBA00022705"/>
    </source>
</evidence>
<evidence type="ECO:0000256" key="2">
    <source>
        <dbReference type="ARBA" id="ARBA00010752"/>
    </source>
</evidence>
<proteinExistence type="inferred from homology"/>
<evidence type="ECO:0000313" key="10">
    <source>
        <dbReference type="EMBL" id="GAF92487.1"/>
    </source>
</evidence>
<dbReference type="InterPro" id="IPR022635">
    <property type="entry name" value="DNA_polIII_beta_C"/>
</dbReference>
<sequence>RSGSTKIELTVGPTYSALRQASIVASEESRGVTLTFGGGSLVFSGSTAEVGQSRVEMPISYDGPELAIALDHRFVADYLKVLDPEKTFAFDIENGDAAAILSTDDGYAYVIMPLARDGKR</sequence>
<evidence type="ECO:0000259" key="9">
    <source>
        <dbReference type="Pfam" id="PF02768"/>
    </source>
</evidence>
<dbReference type="GO" id="GO:0003677">
    <property type="term" value="F:DNA binding"/>
    <property type="evidence" value="ECO:0007669"/>
    <property type="project" value="UniProtKB-KW"/>
</dbReference>
<dbReference type="CDD" id="cd00140">
    <property type="entry name" value="beta_clamp"/>
    <property type="match status" value="1"/>
</dbReference>
<name>X0TWH6_9ZZZZ</name>
<feature type="domain" description="DNA polymerase III beta sliding clamp C-terminal" evidence="9">
    <location>
        <begin position="4"/>
        <end position="114"/>
    </location>
</feature>
<dbReference type="InterPro" id="IPR046938">
    <property type="entry name" value="DNA_clamp_sf"/>
</dbReference>
<keyword evidence="6" id="KW-0235">DNA replication</keyword>
<evidence type="ECO:0000256" key="8">
    <source>
        <dbReference type="ARBA" id="ARBA00023125"/>
    </source>
</evidence>
<gene>
    <name evidence="10" type="ORF">S01H1_31707</name>
</gene>
<keyword evidence="3" id="KW-0963">Cytoplasm</keyword>
<dbReference type="GO" id="GO:0006271">
    <property type="term" value="P:DNA strand elongation involved in DNA replication"/>
    <property type="evidence" value="ECO:0007669"/>
    <property type="project" value="TreeGrafter"/>
</dbReference>
<reference evidence="10" key="1">
    <citation type="journal article" date="2014" name="Front. Microbiol.">
        <title>High frequency of phylogenetically diverse reductive dehalogenase-homologous genes in deep subseafloor sedimentary metagenomes.</title>
        <authorList>
            <person name="Kawai M."/>
            <person name="Futagami T."/>
            <person name="Toyoda A."/>
            <person name="Takaki Y."/>
            <person name="Nishi S."/>
            <person name="Hori S."/>
            <person name="Arai W."/>
            <person name="Tsubouchi T."/>
            <person name="Morono Y."/>
            <person name="Uchiyama I."/>
            <person name="Ito T."/>
            <person name="Fujiyama A."/>
            <person name="Inagaki F."/>
            <person name="Takami H."/>
        </authorList>
    </citation>
    <scope>NUCLEOTIDE SEQUENCE</scope>
    <source>
        <strain evidence="10">Expedition CK06-06</strain>
    </source>
</reference>
<dbReference type="EMBL" id="BARS01019581">
    <property type="protein sequence ID" value="GAF92487.1"/>
    <property type="molecule type" value="Genomic_DNA"/>
</dbReference>
<organism evidence="10">
    <name type="scientific">marine sediment metagenome</name>
    <dbReference type="NCBI Taxonomy" id="412755"/>
    <lineage>
        <taxon>unclassified sequences</taxon>
        <taxon>metagenomes</taxon>
        <taxon>ecological metagenomes</taxon>
    </lineage>
</organism>
<dbReference type="PANTHER" id="PTHR30478:SF0">
    <property type="entry name" value="BETA SLIDING CLAMP"/>
    <property type="match status" value="1"/>
</dbReference>
<evidence type="ECO:0000256" key="3">
    <source>
        <dbReference type="ARBA" id="ARBA00022490"/>
    </source>
</evidence>
<dbReference type="Gene3D" id="3.10.150.10">
    <property type="entry name" value="DNA Polymerase III, subunit A, domain 2"/>
    <property type="match status" value="1"/>
</dbReference>
<dbReference type="InterPro" id="IPR001001">
    <property type="entry name" value="DNA_polIII_beta"/>
</dbReference>
<dbReference type="GO" id="GO:0008408">
    <property type="term" value="F:3'-5' exonuclease activity"/>
    <property type="evidence" value="ECO:0007669"/>
    <property type="project" value="InterPro"/>
</dbReference>
<keyword evidence="4" id="KW-0808">Transferase</keyword>
<keyword evidence="7" id="KW-0239">DNA-directed DNA polymerase</keyword>
<dbReference type="GO" id="GO:0009360">
    <property type="term" value="C:DNA polymerase III complex"/>
    <property type="evidence" value="ECO:0007669"/>
    <property type="project" value="InterPro"/>
</dbReference>
<dbReference type="AlphaFoldDB" id="X0TWH6"/>
<evidence type="ECO:0000256" key="7">
    <source>
        <dbReference type="ARBA" id="ARBA00022932"/>
    </source>
</evidence>
<dbReference type="Pfam" id="PF02768">
    <property type="entry name" value="DNA_pol3_beta_3"/>
    <property type="match status" value="1"/>
</dbReference>
<dbReference type="SUPFAM" id="SSF55979">
    <property type="entry name" value="DNA clamp"/>
    <property type="match status" value="1"/>
</dbReference>
<comment type="similarity">
    <text evidence="2">Belongs to the beta sliding clamp family.</text>
</comment>
<dbReference type="PANTHER" id="PTHR30478">
    <property type="entry name" value="DNA POLYMERASE III SUBUNIT BETA"/>
    <property type="match status" value="1"/>
</dbReference>
<feature type="non-terminal residue" evidence="10">
    <location>
        <position position="1"/>
    </location>
</feature>
<dbReference type="GO" id="GO:0003887">
    <property type="term" value="F:DNA-directed DNA polymerase activity"/>
    <property type="evidence" value="ECO:0007669"/>
    <property type="project" value="UniProtKB-KW"/>
</dbReference>
<protein>
    <recommendedName>
        <fullName evidence="9">DNA polymerase III beta sliding clamp C-terminal domain-containing protein</fullName>
    </recommendedName>
</protein>
<evidence type="ECO:0000256" key="1">
    <source>
        <dbReference type="ARBA" id="ARBA00004496"/>
    </source>
</evidence>
<comment type="caution">
    <text evidence="10">The sequence shown here is derived from an EMBL/GenBank/DDBJ whole genome shotgun (WGS) entry which is preliminary data.</text>
</comment>
<evidence type="ECO:0000256" key="5">
    <source>
        <dbReference type="ARBA" id="ARBA00022695"/>
    </source>
</evidence>
<dbReference type="GO" id="GO:0005737">
    <property type="term" value="C:cytoplasm"/>
    <property type="evidence" value="ECO:0007669"/>
    <property type="project" value="UniProtKB-SubCell"/>
</dbReference>
<comment type="subcellular location">
    <subcellularLocation>
        <location evidence="1">Cytoplasm</location>
    </subcellularLocation>
</comment>
<evidence type="ECO:0000256" key="4">
    <source>
        <dbReference type="ARBA" id="ARBA00022679"/>
    </source>
</evidence>
<keyword evidence="5" id="KW-0548">Nucleotidyltransferase</keyword>
<accession>X0TWH6</accession>
<keyword evidence="8" id="KW-0238">DNA-binding</keyword>